<feature type="domain" description="HTH lacI-type" evidence="4">
    <location>
        <begin position="11"/>
        <end position="65"/>
    </location>
</feature>
<dbReference type="SMART" id="SM00354">
    <property type="entry name" value="HTH_LACI"/>
    <property type="match status" value="1"/>
</dbReference>
<evidence type="ECO:0000313" key="5">
    <source>
        <dbReference type="EMBL" id="GEN81621.1"/>
    </source>
</evidence>
<evidence type="ECO:0000256" key="2">
    <source>
        <dbReference type="ARBA" id="ARBA00023125"/>
    </source>
</evidence>
<organism evidence="5 6">
    <name type="scientific">Actinotalea fermentans</name>
    <dbReference type="NCBI Taxonomy" id="43671"/>
    <lineage>
        <taxon>Bacteria</taxon>
        <taxon>Bacillati</taxon>
        <taxon>Actinomycetota</taxon>
        <taxon>Actinomycetes</taxon>
        <taxon>Micrococcales</taxon>
        <taxon>Cellulomonadaceae</taxon>
        <taxon>Actinotalea</taxon>
    </lineage>
</organism>
<keyword evidence="6" id="KW-1185">Reference proteome</keyword>
<sequence>MSSPGSGSRRVTLADVAAFAGVSLATASKALNGRGDVRDATRERVRVAAERLGFEFNTLAQGLSAGRSGTVGMLTSDLVGRFSLPILMGAEDAFGAGQLSVFLCDARGDSIREQHHIRALLRRQIDGFIVVGNSTDPRPPLSLDAEVPVVYAYAPSTSDEDISVAVDDVAAGRRAVEHLVQMGRRRIAHIGGDSAFAAARDRAAGVTVGLEEASLPLGAGGRPHYGSWSESWGRTAARVVLELDPDVDSLVCANDQIARGAMEVVQQSGRGVPDDIAVIGFDNWEVLTADSAPPLTSLDLNLEGLGQRAAQLLVAAIEGAPSPGRHTVEPRLVVRESTGLTSHRR</sequence>
<proteinExistence type="predicted"/>
<dbReference type="Pfam" id="PF13377">
    <property type="entry name" value="Peripla_BP_3"/>
    <property type="match status" value="1"/>
</dbReference>
<dbReference type="PANTHER" id="PTHR30146">
    <property type="entry name" value="LACI-RELATED TRANSCRIPTIONAL REPRESSOR"/>
    <property type="match status" value="1"/>
</dbReference>
<dbReference type="InterPro" id="IPR000843">
    <property type="entry name" value="HTH_LacI"/>
</dbReference>
<dbReference type="OrthoDB" id="3467214at2"/>
<dbReference type="Pfam" id="PF00356">
    <property type="entry name" value="LacI"/>
    <property type="match status" value="1"/>
</dbReference>
<reference evidence="5 6" key="1">
    <citation type="submission" date="2019-07" db="EMBL/GenBank/DDBJ databases">
        <title>Whole genome shotgun sequence of Actinotalea fermentans NBRC 105374.</title>
        <authorList>
            <person name="Hosoyama A."/>
            <person name="Uohara A."/>
            <person name="Ohji S."/>
            <person name="Ichikawa N."/>
        </authorList>
    </citation>
    <scope>NUCLEOTIDE SEQUENCE [LARGE SCALE GENOMIC DNA]</scope>
    <source>
        <strain evidence="5 6">NBRC 105374</strain>
    </source>
</reference>
<dbReference type="GO" id="GO:0003700">
    <property type="term" value="F:DNA-binding transcription factor activity"/>
    <property type="evidence" value="ECO:0007669"/>
    <property type="project" value="TreeGrafter"/>
</dbReference>
<keyword evidence="2" id="KW-0238">DNA-binding</keyword>
<dbReference type="SUPFAM" id="SSF53822">
    <property type="entry name" value="Periplasmic binding protein-like I"/>
    <property type="match status" value="1"/>
</dbReference>
<dbReference type="Gene3D" id="1.10.260.40">
    <property type="entry name" value="lambda repressor-like DNA-binding domains"/>
    <property type="match status" value="1"/>
</dbReference>
<dbReference type="InterPro" id="IPR010982">
    <property type="entry name" value="Lambda_DNA-bd_dom_sf"/>
</dbReference>
<accession>A0A511Z2E1</accession>
<keyword evidence="1" id="KW-0805">Transcription regulation</keyword>
<comment type="caution">
    <text evidence="5">The sequence shown here is derived from an EMBL/GenBank/DDBJ whole genome shotgun (WGS) entry which is preliminary data.</text>
</comment>
<evidence type="ECO:0000259" key="4">
    <source>
        <dbReference type="PROSITE" id="PS50932"/>
    </source>
</evidence>
<name>A0A511Z2E1_9CELL</name>
<keyword evidence="3" id="KW-0804">Transcription</keyword>
<gene>
    <name evidence="5" type="primary">lacI_2</name>
    <name evidence="5" type="ORF">AFE02nite_33550</name>
</gene>
<protein>
    <submittedName>
        <fullName evidence="5">LacI family transcriptional regulator</fullName>
    </submittedName>
</protein>
<dbReference type="GO" id="GO:0000976">
    <property type="term" value="F:transcription cis-regulatory region binding"/>
    <property type="evidence" value="ECO:0007669"/>
    <property type="project" value="TreeGrafter"/>
</dbReference>
<dbReference type="InterPro" id="IPR046335">
    <property type="entry name" value="LacI/GalR-like_sensor"/>
</dbReference>
<dbReference type="PROSITE" id="PS00356">
    <property type="entry name" value="HTH_LACI_1"/>
    <property type="match status" value="1"/>
</dbReference>
<dbReference type="SUPFAM" id="SSF47413">
    <property type="entry name" value="lambda repressor-like DNA-binding domains"/>
    <property type="match status" value="1"/>
</dbReference>
<dbReference type="Proteomes" id="UP000321484">
    <property type="component" value="Unassembled WGS sequence"/>
</dbReference>
<dbReference type="EMBL" id="BJYK01000014">
    <property type="protein sequence ID" value="GEN81621.1"/>
    <property type="molecule type" value="Genomic_DNA"/>
</dbReference>
<dbReference type="InterPro" id="IPR028082">
    <property type="entry name" value="Peripla_BP_I"/>
</dbReference>
<dbReference type="CDD" id="cd06288">
    <property type="entry name" value="PBP1_sucrose_transcription_regulator"/>
    <property type="match status" value="1"/>
</dbReference>
<evidence type="ECO:0000313" key="6">
    <source>
        <dbReference type="Proteomes" id="UP000321484"/>
    </source>
</evidence>
<evidence type="ECO:0000256" key="1">
    <source>
        <dbReference type="ARBA" id="ARBA00023015"/>
    </source>
</evidence>
<dbReference type="PANTHER" id="PTHR30146:SF109">
    <property type="entry name" value="HTH-TYPE TRANSCRIPTIONAL REGULATOR GALS"/>
    <property type="match status" value="1"/>
</dbReference>
<dbReference type="Gene3D" id="3.40.50.2300">
    <property type="match status" value="2"/>
</dbReference>
<dbReference type="CDD" id="cd01392">
    <property type="entry name" value="HTH_LacI"/>
    <property type="match status" value="1"/>
</dbReference>
<dbReference type="AlphaFoldDB" id="A0A511Z2E1"/>
<dbReference type="PROSITE" id="PS50932">
    <property type="entry name" value="HTH_LACI_2"/>
    <property type="match status" value="1"/>
</dbReference>
<evidence type="ECO:0000256" key="3">
    <source>
        <dbReference type="ARBA" id="ARBA00023163"/>
    </source>
</evidence>
<dbReference type="RefSeq" id="WP_034243556.1">
    <property type="nucleotide sequence ID" value="NZ_BJYK01000014.1"/>
</dbReference>